<evidence type="ECO:0000313" key="2">
    <source>
        <dbReference type="EMBL" id="AJC72704.1"/>
    </source>
</evidence>
<sequence>MDRKSLAGLVLLLVLMTSSYGLCENNTNVTIKAMIDENWTQFNLTSGEAMVIRILNISTANVTFIRGPGILVSPIGGDYPSLAPIVTLYFDLNGSVYAFFPSETLFLGEWERGRNITLILTDRKITLKNGNMIRSFETPTKIEPVHYLMVRTTSKMMNATLQVEKFSLFSERPQKTGGAVPSMSFVYLLVILGVGVLAIAVYKER</sequence>
<feature type="transmembrane region" description="Helical" evidence="1">
    <location>
        <begin position="184"/>
        <end position="202"/>
    </location>
</feature>
<dbReference type="RefSeq" id="WP_062371312.1">
    <property type="nucleotide sequence ID" value="NZ_CP007140.1"/>
</dbReference>
<protein>
    <submittedName>
        <fullName evidence="2">Uncharacterized protein</fullName>
    </submittedName>
</protein>
<evidence type="ECO:0000313" key="3">
    <source>
        <dbReference type="Proteomes" id="UP000062043"/>
    </source>
</evidence>
<dbReference type="OrthoDB" id="378254at2157"/>
<keyword evidence="1" id="KW-0812">Transmembrane</keyword>
<dbReference type="PATRIC" id="fig|1432656.3.peg.866"/>
<organism evidence="2 3">
    <name type="scientific">Thermococcus guaymasensis DSM 11113</name>
    <dbReference type="NCBI Taxonomy" id="1432656"/>
    <lineage>
        <taxon>Archaea</taxon>
        <taxon>Methanobacteriati</taxon>
        <taxon>Methanobacteriota</taxon>
        <taxon>Thermococci</taxon>
        <taxon>Thermococcales</taxon>
        <taxon>Thermococcaceae</taxon>
        <taxon>Thermococcus</taxon>
    </lineage>
</organism>
<gene>
    <name evidence="2" type="ORF">X802_04470</name>
</gene>
<keyword evidence="1" id="KW-1133">Transmembrane helix</keyword>
<dbReference type="KEGG" id="tgy:X802_04470"/>
<accession>A0A0X1KN55</accession>
<evidence type="ECO:0000256" key="1">
    <source>
        <dbReference type="SAM" id="Phobius"/>
    </source>
</evidence>
<dbReference type="AlphaFoldDB" id="A0A0X1KN55"/>
<proteinExistence type="predicted"/>
<keyword evidence="3" id="KW-1185">Reference proteome</keyword>
<keyword evidence="1" id="KW-0472">Membrane</keyword>
<dbReference type="STRING" id="1432656.X802_04470"/>
<name>A0A0X1KN55_9EURY</name>
<dbReference type="EMBL" id="CP007140">
    <property type="protein sequence ID" value="AJC72704.1"/>
    <property type="molecule type" value="Genomic_DNA"/>
</dbReference>
<dbReference type="GeneID" id="27134908"/>
<dbReference type="Proteomes" id="UP000062043">
    <property type="component" value="Chromosome"/>
</dbReference>
<reference evidence="2 3" key="1">
    <citation type="submission" date="2014-01" db="EMBL/GenBank/DDBJ databases">
        <title>Genome sequencing of Thermococcus guaymasensis.</title>
        <authorList>
            <person name="Zhang X."/>
            <person name="Alvare G."/>
            <person name="Fristensky B."/>
            <person name="Chen L."/>
            <person name="Suen T."/>
            <person name="Chen Q."/>
            <person name="Ma K."/>
        </authorList>
    </citation>
    <scope>NUCLEOTIDE SEQUENCE [LARGE SCALE GENOMIC DNA]</scope>
    <source>
        <strain evidence="2 3">DSM 11113</strain>
    </source>
</reference>